<dbReference type="Proteomes" id="UP000485058">
    <property type="component" value="Unassembled WGS sequence"/>
</dbReference>
<accession>A0A699ZDZ2</accession>
<dbReference type="PANTHER" id="PTHR11040:SF209">
    <property type="entry name" value="ZIP ZINC TRANSPORTER"/>
    <property type="match status" value="1"/>
</dbReference>
<gene>
    <name evidence="7" type="ORF">HaLaN_18023</name>
</gene>
<reference evidence="7 8" key="1">
    <citation type="submission" date="2020-02" db="EMBL/GenBank/DDBJ databases">
        <title>Draft genome sequence of Haematococcus lacustris strain NIES-144.</title>
        <authorList>
            <person name="Morimoto D."/>
            <person name="Nakagawa S."/>
            <person name="Yoshida T."/>
            <person name="Sawayama S."/>
        </authorList>
    </citation>
    <scope>NUCLEOTIDE SEQUENCE [LARGE SCALE GENOMIC DNA]</scope>
    <source>
        <strain evidence="7 8">NIES-144</strain>
    </source>
</reference>
<dbReference type="EMBL" id="BLLF01001706">
    <property type="protein sequence ID" value="GFH20833.1"/>
    <property type="molecule type" value="Genomic_DNA"/>
</dbReference>
<organism evidence="7 8">
    <name type="scientific">Haematococcus lacustris</name>
    <name type="common">Green alga</name>
    <name type="synonym">Haematococcus pluvialis</name>
    <dbReference type="NCBI Taxonomy" id="44745"/>
    <lineage>
        <taxon>Eukaryota</taxon>
        <taxon>Viridiplantae</taxon>
        <taxon>Chlorophyta</taxon>
        <taxon>core chlorophytes</taxon>
        <taxon>Chlorophyceae</taxon>
        <taxon>CS clade</taxon>
        <taxon>Chlamydomonadales</taxon>
        <taxon>Haematococcaceae</taxon>
        <taxon>Haematococcus</taxon>
    </lineage>
</organism>
<keyword evidence="8" id="KW-1185">Reference proteome</keyword>
<dbReference type="InterPro" id="IPR003689">
    <property type="entry name" value="ZIP"/>
</dbReference>
<dbReference type="GO" id="GO:0005385">
    <property type="term" value="F:zinc ion transmembrane transporter activity"/>
    <property type="evidence" value="ECO:0007669"/>
    <property type="project" value="TreeGrafter"/>
</dbReference>
<sequence length="342" mass="35742">MVPLWMGLLNAFSGGVFLAAGLMHLIPHCQEAQQAVDLSRWGLPAEYPLYLLLVTLGYLLVLMVERVVFEGHSHGGHSHTHDHERAHIHSPLKHHSSDSEESNHSSGHTLSGHPRPKDVSAVPRRKKRAKADAEASAAGADGIAAGTMSCTEPGGLAAPAGSCASPLDQGPDTPALLGGKEAHLAHSAPTFRPLAGLTLLTGMTVHTALECLALGIITNHASFMALLVAIASHKAISALALSSRFVREGASTHQVGASCQAGRPHHLPEPAVQQSSDSQWFTVRVRSSCAAHAVHHALPSPTLRVLQPAGVPRTQWNAICKATHALCKGLLPGCVVSSSGAA</sequence>
<protein>
    <submittedName>
        <fullName evidence="7">Uncharacterized protein</fullName>
    </submittedName>
</protein>
<evidence type="ECO:0000256" key="6">
    <source>
        <dbReference type="SAM" id="Phobius"/>
    </source>
</evidence>
<evidence type="ECO:0000256" key="2">
    <source>
        <dbReference type="ARBA" id="ARBA00022692"/>
    </source>
</evidence>
<evidence type="ECO:0000313" key="7">
    <source>
        <dbReference type="EMBL" id="GFH20833.1"/>
    </source>
</evidence>
<comment type="subcellular location">
    <subcellularLocation>
        <location evidence="1">Membrane</location>
        <topology evidence="1">Multi-pass membrane protein</topology>
    </subcellularLocation>
</comment>
<proteinExistence type="predicted"/>
<name>A0A699ZDZ2_HAELA</name>
<keyword evidence="3 6" id="KW-1133">Transmembrane helix</keyword>
<comment type="caution">
    <text evidence="7">The sequence shown here is derived from an EMBL/GenBank/DDBJ whole genome shotgun (WGS) entry which is preliminary data.</text>
</comment>
<dbReference type="PANTHER" id="PTHR11040">
    <property type="entry name" value="ZINC/IRON TRANSPORTER"/>
    <property type="match status" value="1"/>
</dbReference>
<evidence type="ECO:0000256" key="3">
    <source>
        <dbReference type="ARBA" id="ARBA00022989"/>
    </source>
</evidence>
<dbReference type="GO" id="GO:0016020">
    <property type="term" value="C:membrane"/>
    <property type="evidence" value="ECO:0007669"/>
    <property type="project" value="UniProtKB-SubCell"/>
</dbReference>
<evidence type="ECO:0000256" key="4">
    <source>
        <dbReference type="ARBA" id="ARBA00023136"/>
    </source>
</evidence>
<evidence type="ECO:0000256" key="1">
    <source>
        <dbReference type="ARBA" id="ARBA00004141"/>
    </source>
</evidence>
<evidence type="ECO:0000313" key="8">
    <source>
        <dbReference type="Proteomes" id="UP000485058"/>
    </source>
</evidence>
<feature type="transmembrane region" description="Helical" evidence="6">
    <location>
        <begin position="7"/>
        <end position="27"/>
    </location>
</feature>
<keyword evidence="2 6" id="KW-0812">Transmembrane</keyword>
<keyword evidence="4 6" id="KW-0472">Membrane</keyword>
<dbReference type="Pfam" id="PF02535">
    <property type="entry name" value="Zip"/>
    <property type="match status" value="1"/>
</dbReference>
<feature type="region of interest" description="Disordered" evidence="5">
    <location>
        <begin position="73"/>
        <end position="136"/>
    </location>
</feature>
<feature type="compositionally biased region" description="Basic and acidic residues" evidence="5">
    <location>
        <begin position="73"/>
        <end position="87"/>
    </location>
</feature>
<evidence type="ECO:0000256" key="5">
    <source>
        <dbReference type="SAM" id="MobiDB-lite"/>
    </source>
</evidence>
<dbReference type="AlphaFoldDB" id="A0A699ZDZ2"/>
<feature type="transmembrane region" description="Helical" evidence="6">
    <location>
        <begin position="47"/>
        <end position="64"/>
    </location>
</feature>